<dbReference type="AlphaFoldDB" id="A0AAV4P2W6"/>
<organism evidence="2 3">
    <name type="scientific">Caerostris darwini</name>
    <dbReference type="NCBI Taxonomy" id="1538125"/>
    <lineage>
        <taxon>Eukaryota</taxon>
        <taxon>Metazoa</taxon>
        <taxon>Ecdysozoa</taxon>
        <taxon>Arthropoda</taxon>
        <taxon>Chelicerata</taxon>
        <taxon>Arachnida</taxon>
        <taxon>Araneae</taxon>
        <taxon>Araneomorphae</taxon>
        <taxon>Entelegynae</taxon>
        <taxon>Araneoidea</taxon>
        <taxon>Araneidae</taxon>
        <taxon>Caerostris</taxon>
    </lineage>
</organism>
<feature type="region of interest" description="Disordered" evidence="1">
    <location>
        <begin position="36"/>
        <end position="76"/>
    </location>
</feature>
<feature type="compositionally biased region" description="Polar residues" evidence="1">
    <location>
        <begin position="37"/>
        <end position="46"/>
    </location>
</feature>
<feature type="compositionally biased region" description="Gly residues" evidence="1">
    <location>
        <begin position="63"/>
        <end position="74"/>
    </location>
</feature>
<name>A0AAV4P2W6_9ARAC</name>
<sequence length="96" mass="11046">MKLPVKKVAHMKLMVKKSVIDSPAQKKRWWWFRRSSAGKTGSTDSGRSAPLPYNRPSRQSGQESGGLDGSGRESGGWRARFGFVYMLYQHLYNYYR</sequence>
<reference evidence="2 3" key="1">
    <citation type="submission" date="2021-06" db="EMBL/GenBank/DDBJ databases">
        <title>Caerostris darwini draft genome.</title>
        <authorList>
            <person name="Kono N."/>
            <person name="Arakawa K."/>
        </authorList>
    </citation>
    <scope>NUCLEOTIDE SEQUENCE [LARGE SCALE GENOMIC DNA]</scope>
</reference>
<protein>
    <submittedName>
        <fullName evidence="2">Uncharacterized protein</fullName>
    </submittedName>
</protein>
<gene>
    <name evidence="2" type="ORF">CDAR_453681</name>
</gene>
<evidence type="ECO:0000313" key="2">
    <source>
        <dbReference type="EMBL" id="GIX89562.1"/>
    </source>
</evidence>
<dbReference type="EMBL" id="BPLQ01002193">
    <property type="protein sequence ID" value="GIX89562.1"/>
    <property type="molecule type" value="Genomic_DNA"/>
</dbReference>
<evidence type="ECO:0000256" key="1">
    <source>
        <dbReference type="SAM" id="MobiDB-lite"/>
    </source>
</evidence>
<accession>A0AAV4P2W6</accession>
<evidence type="ECO:0000313" key="3">
    <source>
        <dbReference type="Proteomes" id="UP001054837"/>
    </source>
</evidence>
<dbReference type="Proteomes" id="UP001054837">
    <property type="component" value="Unassembled WGS sequence"/>
</dbReference>
<keyword evidence="3" id="KW-1185">Reference proteome</keyword>
<proteinExistence type="predicted"/>
<comment type="caution">
    <text evidence="2">The sequence shown here is derived from an EMBL/GenBank/DDBJ whole genome shotgun (WGS) entry which is preliminary data.</text>
</comment>